<protein>
    <submittedName>
        <fullName evidence="1">DUF1639 family protein</fullName>
    </submittedName>
</protein>
<reference evidence="1" key="1">
    <citation type="submission" date="2015-12" db="EMBL/GenBank/DDBJ databases">
        <title>Update maize B73 reference genome by single molecule sequencing technologies.</title>
        <authorList>
            <consortium name="Maize Genome Sequencing Project"/>
            <person name="Ware D."/>
        </authorList>
    </citation>
    <scope>NUCLEOTIDE SEQUENCE [LARGE SCALE GENOMIC DNA]</scope>
    <source>
        <tissue evidence="1">Seedling</tissue>
    </source>
</reference>
<gene>
    <name evidence="1" type="ORF">ZEAMMB73_Zm00001d043855</name>
</gene>
<dbReference type="EMBL" id="CM007649">
    <property type="protein sequence ID" value="ONM39306.1"/>
    <property type="molecule type" value="Genomic_DNA"/>
</dbReference>
<sequence>MAVWLVRAWVWYCMPRVVSRALLYHSRTQKR</sequence>
<evidence type="ECO:0000313" key="1">
    <source>
        <dbReference type="EMBL" id="ONM39306.1"/>
    </source>
</evidence>
<proteinExistence type="predicted"/>
<name>A0A1D6NFS0_MAIZE</name>
<accession>A0A1D6NFS0</accession>
<dbReference type="AlphaFoldDB" id="A0A1D6NFS0"/>
<organism evidence="1">
    <name type="scientific">Zea mays</name>
    <name type="common">Maize</name>
    <dbReference type="NCBI Taxonomy" id="4577"/>
    <lineage>
        <taxon>Eukaryota</taxon>
        <taxon>Viridiplantae</taxon>
        <taxon>Streptophyta</taxon>
        <taxon>Embryophyta</taxon>
        <taxon>Tracheophyta</taxon>
        <taxon>Spermatophyta</taxon>
        <taxon>Magnoliopsida</taxon>
        <taxon>Liliopsida</taxon>
        <taxon>Poales</taxon>
        <taxon>Poaceae</taxon>
        <taxon>PACMAD clade</taxon>
        <taxon>Panicoideae</taxon>
        <taxon>Andropogonodae</taxon>
        <taxon>Andropogoneae</taxon>
        <taxon>Tripsacinae</taxon>
        <taxon>Zea</taxon>
    </lineage>
</organism>